<reference evidence="19 20" key="1">
    <citation type="submission" date="2018-08" db="EMBL/GenBank/DDBJ databases">
        <title>Draft genome of the lignicolous fungus Coniochaeta pulveracea.</title>
        <authorList>
            <person name="Borstlap C.J."/>
            <person name="De Witt R.N."/>
            <person name="Botha A."/>
            <person name="Volschenk H."/>
        </authorList>
    </citation>
    <scope>NUCLEOTIDE SEQUENCE [LARGE SCALE GENOMIC DNA]</scope>
    <source>
        <strain evidence="19 20">CAB683</strain>
    </source>
</reference>
<dbReference type="InterPro" id="IPR013784">
    <property type="entry name" value="Carb-bd-like_fold"/>
</dbReference>
<evidence type="ECO:0000256" key="12">
    <source>
        <dbReference type="ARBA" id="ARBA00023295"/>
    </source>
</evidence>
<evidence type="ECO:0000256" key="11">
    <source>
        <dbReference type="ARBA" id="ARBA00023277"/>
    </source>
</evidence>
<keyword evidence="5" id="KW-0479">Metal-binding</keyword>
<feature type="signal peptide" evidence="17">
    <location>
        <begin position="1"/>
        <end position="20"/>
    </location>
</feature>
<dbReference type="Pfam" id="PF09260">
    <property type="entry name" value="A_amylase_dom_C"/>
    <property type="match status" value="1"/>
</dbReference>
<dbReference type="Pfam" id="PF00128">
    <property type="entry name" value="Alpha-amylase"/>
    <property type="match status" value="1"/>
</dbReference>
<dbReference type="InterPro" id="IPR015340">
    <property type="entry name" value="A_amylase_C_dom"/>
</dbReference>
<evidence type="ECO:0000256" key="15">
    <source>
        <dbReference type="RuleBase" id="RU361134"/>
    </source>
</evidence>
<evidence type="ECO:0000256" key="6">
    <source>
        <dbReference type="ARBA" id="ARBA00022729"/>
    </source>
</evidence>
<dbReference type="InterPro" id="IPR013780">
    <property type="entry name" value="Glyco_hydro_b"/>
</dbReference>
<dbReference type="EMBL" id="QVQW01000053">
    <property type="protein sequence ID" value="RKU42666.1"/>
    <property type="molecule type" value="Genomic_DNA"/>
</dbReference>
<keyword evidence="10" id="KW-0325">Glycoprotein</keyword>
<evidence type="ECO:0000313" key="20">
    <source>
        <dbReference type="Proteomes" id="UP000275385"/>
    </source>
</evidence>
<keyword evidence="13" id="KW-0624">Polysaccharide degradation</keyword>
<dbReference type="FunFam" id="2.60.40.10:FF:000552">
    <property type="entry name" value="Related to glucoamylase"/>
    <property type="match status" value="1"/>
</dbReference>
<dbReference type="PROSITE" id="PS51166">
    <property type="entry name" value="CBM20"/>
    <property type="match status" value="1"/>
</dbReference>
<keyword evidence="20" id="KW-1185">Reference proteome</keyword>
<evidence type="ECO:0000256" key="10">
    <source>
        <dbReference type="ARBA" id="ARBA00023180"/>
    </source>
</evidence>
<evidence type="ECO:0000256" key="2">
    <source>
        <dbReference type="ARBA" id="ARBA00001913"/>
    </source>
</evidence>
<dbReference type="PANTHER" id="PTHR10357">
    <property type="entry name" value="ALPHA-AMYLASE FAMILY MEMBER"/>
    <property type="match status" value="1"/>
</dbReference>
<evidence type="ECO:0000256" key="1">
    <source>
        <dbReference type="ARBA" id="ARBA00000548"/>
    </source>
</evidence>
<evidence type="ECO:0000256" key="9">
    <source>
        <dbReference type="ARBA" id="ARBA00023157"/>
    </source>
</evidence>
<gene>
    <name evidence="19" type="ORF">DL546_003702</name>
</gene>
<name>A0A420Y450_9PEZI</name>
<evidence type="ECO:0000256" key="3">
    <source>
        <dbReference type="ARBA" id="ARBA00008061"/>
    </source>
</evidence>
<dbReference type="EC" id="3.2.1.1" evidence="4 15"/>
<dbReference type="SMART" id="SM00642">
    <property type="entry name" value="Aamy"/>
    <property type="match status" value="1"/>
</dbReference>
<dbReference type="Gene3D" id="2.60.40.1180">
    <property type="entry name" value="Golgi alpha-mannosidase II"/>
    <property type="match status" value="1"/>
</dbReference>
<dbReference type="CDD" id="cd11319">
    <property type="entry name" value="AmyAc_euk_AmyA"/>
    <property type="match status" value="1"/>
</dbReference>
<protein>
    <recommendedName>
        <fullName evidence="4 15">Alpha-amylase</fullName>
        <ecNumber evidence="4 15">3.2.1.1</ecNumber>
    </recommendedName>
</protein>
<dbReference type="Gene3D" id="3.20.20.80">
    <property type="entry name" value="Glycosidases"/>
    <property type="match status" value="1"/>
</dbReference>
<proteinExistence type="inferred from homology"/>
<dbReference type="InterPro" id="IPR013783">
    <property type="entry name" value="Ig-like_fold"/>
</dbReference>
<dbReference type="AlphaFoldDB" id="A0A420Y450"/>
<keyword evidence="11 15" id="KW-0119">Carbohydrate metabolism</keyword>
<keyword evidence="6 17" id="KW-0732">Signal</keyword>
<dbReference type="SUPFAM" id="SSF49452">
    <property type="entry name" value="Starch-binding domain-like"/>
    <property type="match status" value="1"/>
</dbReference>
<dbReference type="GO" id="GO:0005509">
    <property type="term" value="F:calcium ion binding"/>
    <property type="evidence" value="ECO:0007669"/>
    <property type="project" value="InterPro"/>
</dbReference>
<keyword evidence="8" id="KW-0106">Calcium</keyword>
<evidence type="ECO:0000256" key="17">
    <source>
        <dbReference type="SAM" id="SignalP"/>
    </source>
</evidence>
<comment type="caution">
    <text evidence="19">The sequence shown here is derived from an EMBL/GenBank/DDBJ whole genome shotgun (WGS) entry which is preliminary data.</text>
</comment>
<comment type="similarity">
    <text evidence="3 14">Belongs to the glycosyl hydrolase 13 family.</text>
</comment>
<dbReference type="SUPFAM" id="SSF51445">
    <property type="entry name" value="(Trans)glycosidases"/>
    <property type="match status" value="1"/>
</dbReference>
<comment type="catalytic activity">
    <reaction evidence="1 15">
        <text>Endohydrolysis of (1-&gt;4)-alpha-D-glucosidic linkages in polysaccharides containing three or more (1-&gt;4)-alpha-linked D-glucose units.</text>
        <dbReference type="EC" id="3.2.1.1"/>
    </reaction>
</comment>
<comment type="cofactor">
    <cofactor evidence="2">
        <name>Ca(2+)</name>
        <dbReference type="ChEBI" id="CHEBI:29108"/>
    </cofactor>
</comment>
<sequence>MKVSHHALLLLASTIRQVQSLSPSAWRAQSIYQVLTDRFARTDLSTSSPCNTGDQDYCGGTYLGLISKLDYIQGMGFTAIWISPIVKNIDGHNAASGSSYHGYWAQDIYSLNPNFGTADDLKSLSTELKKRGMYLMVDVVTNHMAYNGGSSSVDYGSFNPFSNSGYFHAPCDIDYSNQTSIETCWEVNGSNTVVLPDLKTEDSGVRSIWNSWIQDLITTYGIDGLRIDSAKHQEKSFYPQFSDAAGGLYMVGEVLDGNPSYVADYQNYMDGVLDYPSYYWITAAFKSTSGDIGSLASGVNTLKSVSKDTSLLGSFLENHDQPRFASVTQDMSLDKNAIAFTMLKDGIPIIYQGQEQHYSGSGTPNQREAIWLSGYSTASTLYTFISTLNALRSQAIAQDSTYLSYQAYPVYSDSNTIVMRKGYTGYQVIGVYTNVGSSGYKSLTLTSSMTGFTAGQSLVDVLSCTAFTADYSGNLAVTLSSGLPRVFYPLARLTGSGICPSLTGESITSTSSSTSTAKPTTTSHPTTLTTSTRTTTSSPTTTTPSICTSTLVPITFSILASTTYGETIKLSGNLTALGSWNTASAISLSASSYTSSNPLWTGTVNLPANSGAAYKFIRVDSSGGVTWQSGSDRTLSVGCEKASVSVSWS</sequence>
<dbReference type="SUPFAM" id="SSF51011">
    <property type="entry name" value="Glycosyl hydrolase domain"/>
    <property type="match status" value="1"/>
</dbReference>
<keyword evidence="7 15" id="KW-0378">Hydrolase</keyword>
<dbReference type="OrthoDB" id="204980at2759"/>
<accession>A0A420Y450</accession>
<keyword evidence="9" id="KW-1015">Disulfide bond</keyword>
<dbReference type="InterPro" id="IPR006047">
    <property type="entry name" value="GH13_cat_dom"/>
</dbReference>
<dbReference type="Proteomes" id="UP000275385">
    <property type="component" value="Unassembled WGS sequence"/>
</dbReference>
<evidence type="ECO:0000256" key="14">
    <source>
        <dbReference type="RuleBase" id="RU003615"/>
    </source>
</evidence>
<dbReference type="InterPro" id="IPR006046">
    <property type="entry name" value="Alpha_amylase"/>
</dbReference>
<dbReference type="InterPro" id="IPR017853">
    <property type="entry name" value="GH"/>
</dbReference>
<dbReference type="GO" id="GO:0000272">
    <property type="term" value="P:polysaccharide catabolic process"/>
    <property type="evidence" value="ECO:0007669"/>
    <property type="project" value="UniProtKB-KW"/>
</dbReference>
<evidence type="ECO:0000256" key="5">
    <source>
        <dbReference type="ARBA" id="ARBA00022723"/>
    </source>
</evidence>
<feature type="chain" id="PRO_5018972837" description="Alpha-amylase" evidence="17">
    <location>
        <begin position="21"/>
        <end position="649"/>
    </location>
</feature>
<evidence type="ECO:0000256" key="4">
    <source>
        <dbReference type="ARBA" id="ARBA00012595"/>
    </source>
</evidence>
<evidence type="ECO:0000256" key="16">
    <source>
        <dbReference type="SAM" id="MobiDB-lite"/>
    </source>
</evidence>
<dbReference type="GO" id="GO:2001070">
    <property type="term" value="F:starch binding"/>
    <property type="evidence" value="ECO:0007669"/>
    <property type="project" value="InterPro"/>
</dbReference>
<organism evidence="19 20">
    <name type="scientific">Coniochaeta pulveracea</name>
    <dbReference type="NCBI Taxonomy" id="177199"/>
    <lineage>
        <taxon>Eukaryota</taxon>
        <taxon>Fungi</taxon>
        <taxon>Dikarya</taxon>
        <taxon>Ascomycota</taxon>
        <taxon>Pezizomycotina</taxon>
        <taxon>Sordariomycetes</taxon>
        <taxon>Sordariomycetidae</taxon>
        <taxon>Coniochaetales</taxon>
        <taxon>Coniochaetaceae</taxon>
        <taxon>Coniochaeta</taxon>
    </lineage>
</organism>
<dbReference type="Pfam" id="PF00686">
    <property type="entry name" value="CBM_20"/>
    <property type="match status" value="1"/>
</dbReference>
<dbReference type="Gene3D" id="2.60.40.10">
    <property type="entry name" value="Immunoglobulins"/>
    <property type="match status" value="1"/>
</dbReference>
<evidence type="ECO:0000259" key="18">
    <source>
        <dbReference type="PROSITE" id="PS51166"/>
    </source>
</evidence>
<keyword evidence="12 15" id="KW-0326">Glycosidase</keyword>
<evidence type="ECO:0000256" key="7">
    <source>
        <dbReference type="ARBA" id="ARBA00022801"/>
    </source>
</evidence>
<dbReference type="STRING" id="177199.A0A420Y450"/>
<feature type="domain" description="CBM20" evidence="18">
    <location>
        <begin position="546"/>
        <end position="649"/>
    </location>
</feature>
<evidence type="ECO:0000313" key="19">
    <source>
        <dbReference type="EMBL" id="RKU42666.1"/>
    </source>
</evidence>
<feature type="region of interest" description="Disordered" evidence="16">
    <location>
        <begin position="508"/>
        <end position="544"/>
    </location>
</feature>
<dbReference type="FunFam" id="3.20.20.80:FF:000120">
    <property type="entry name" value="Alpha-amylase A"/>
    <property type="match status" value="1"/>
</dbReference>
<dbReference type="InterPro" id="IPR002044">
    <property type="entry name" value="CBM20"/>
</dbReference>
<evidence type="ECO:0000256" key="8">
    <source>
        <dbReference type="ARBA" id="ARBA00022837"/>
    </source>
</evidence>
<dbReference type="GO" id="GO:0004556">
    <property type="term" value="F:alpha-amylase activity"/>
    <property type="evidence" value="ECO:0007669"/>
    <property type="project" value="UniProtKB-UniRule"/>
</dbReference>
<dbReference type="PRINTS" id="PR00110">
    <property type="entry name" value="ALPHAAMYLASE"/>
</dbReference>
<dbReference type="SMART" id="SM01065">
    <property type="entry name" value="CBM_2"/>
    <property type="match status" value="1"/>
</dbReference>
<evidence type="ECO:0000256" key="13">
    <source>
        <dbReference type="ARBA" id="ARBA00023326"/>
    </source>
</evidence>
<dbReference type="PANTHER" id="PTHR10357:SF215">
    <property type="entry name" value="ALPHA-AMYLASE 1"/>
    <property type="match status" value="1"/>
</dbReference>